<comment type="caution">
    <text evidence="14">The sequence shown here is derived from an EMBL/GenBank/DDBJ whole genome shotgun (WGS) entry which is preliminary data.</text>
</comment>
<evidence type="ECO:0000256" key="1">
    <source>
        <dbReference type="ARBA" id="ARBA00010141"/>
    </source>
</evidence>
<keyword evidence="10" id="KW-0533">Nickel</keyword>
<organism evidence="14 15">
    <name type="scientific">Buttiauxella gaviniae ATCC 51604</name>
    <dbReference type="NCBI Taxonomy" id="1354253"/>
    <lineage>
        <taxon>Bacteria</taxon>
        <taxon>Pseudomonadati</taxon>
        <taxon>Pseudomonadota</taxon>
        <taxon>Gammaproteobacteria</taxon>
        <taxon>Enterobacterales</taxon>
        <taxon>Enterobacteriaceae</taxon>
        <taxon>Buttiauxella</taxon>
    </lineage>
</organism>
<dbReference type="Gene3D" id="3.90.110.10">
    <property type="entry name" value="Lactate dehydrogenase/glycoside hydrolase, family 4, C-terminal"/>
    <property type="match status" value="1"/>
</dbReference>
<keyword evidence="6" id="KW-0119">Carbohydrate metabolism</keyword>
<dbReference type="Pfam" id="PF11975">
    <property type="entry name" value="Glyco_hydro_4C"/>
    <property type="match status" value="1"/>
</dbReference>
<keyword evidence="3 12" id="KW-0378">Hydrolase</keyword>
<dbReference type="PRINTS" id="PR00732">
    <property type="entry name" value="GLHYDRLASE4"/>
</dbReference>
<dbReference type="CDD" id="cd05296">
    <property type="entry name" value="GH4_P_beta_glucosidase"/>
    <property type="match status" value="1"/>
</dbReference>
<keyword evidence="4 12" id="KW-0520">NAD</keyword>
<reference evidence="14 15" key="1">
    <citation type="submission" date="2016-04" db="EMBL/GenBank/DDBJ databases">
        <title>ATOL: Assembling a taxonomically balanced genome-scale reconstruction of the evolutionary history of the Enterobacteriaceae.</title>
        <authorList>
            <person name="Plunkett G.III."/>
            <person name="Neeno-Eckwall E.C."/>
            <person name="Glasner J.D."/>
            <person name="Perna N.T."/>
        </authorList>
    </citation>
    <scope>NUCLEOTIDE SEQUENCE [LARGE SCALE GENOMIC DNA]</scope>
    <source>
        <strain evidence="14 15">ATCC 51604</strain>
    </source>
</reference>
<evidence type="ECO:0000256" key="4">
    <source>
        <dbReference type="ARBA" id="ARBA00023027"/>
    </source>
</evidence>
<keyword evidence="10" id="KW-0170">Cobalt</keyword>
<keyword evidence="5 10" id="KW-0464">Manganese</keyword>
<dbReference type="GO" id="GO:0005975">
    <property type="term" value="P:carbohydrate metabolic process"/>
    <property type="evidence" value="ECO:0007669"/>
    <property type="project" value="InterPro"/>
</dbReference>
<keyword evidence="10" id="KW-0408">Iron</keyword>
<comment type="similarity">
    <text evidence="1 12">Belongs to the glycosyl hydrolase 4 family.</text>
</comment>
<dbReference type="PATRIC" id="fig|1354253.4.peg.2460"/>
<name>A0A1B7HXS6_9ENTR</name>
<evidence type="ECO:0000313" key="14">
    <source>
        <dbReference type="EMBL" id="OAT20481.1"/>
    </source>
</evidence>
<comment type="cofactor">
    <cofactor evidence="12">
        <name>NAD(+)</name>
        <dbReference type="ChEBI" id="CHEBI:57540"/>
    </cofactor>
    <text evidence="12">Binds 1 NAD(+) per subunit.</text>
</comment>
<dbReference type="GO" id="GO:0016616">
    <property type="term" value="F:oxidoreductase activity, acting on the CH-OH group of donors, NAD or NADP as acceptor"/>
    <property type="evidence" value="ECO:0007669"/>
    <property type="project" value="InterPro"/>
</dbReference>
<gene>
    <name evidence="14" type="ORF">M977_02417</name>
</gene>
<dbReference type="InterPro" id="IPR022616">
    <property type="entry name" value="Glyco_hydro_4_C"/>
</dbReference>
<feature type="binding site" evidence="10">
    <location>
        <position position="171"/>
    </location>
    <ligand>
        <name>Mn(2+)</name>
        <dbReference type="ChEBI" id="CHEBI:29035"/>
    </ligand>
</feature>
<keyword evidence="7 12" id="KW-0326">Glycosidase</keyword>
<dbReference type="SUPFAM" id="SSF56327">
    <property type="entry name" value="LDH C-terminal domain-like"/>
    <property type="match status" value="1"/>
</dbReference>
<dbReference type="GO" id="GO:0008706">
    <property type="term" value="F:6-phospho-beta-glucosidase activity"/>
    <property type="evidence" value="ECO:0007669"/>
    <property type="project" value="UniProtKB-EC"/>
</dbReference>
<dbReference type="EC" id="3.2.1.86" evidence="8"/>
<evidence type="ECO:0000256" key="7">
    <source>
        <dbReference type="ARBA" id="ARBA00023295"/>
    </source>
</evidence>
<dbReference type="PROSITE" id="PS01324">
    <property type="entry name" value="GLYCOSYL_HYDROL_F4"/>
    <property type="match status" value="1"/>
</dbReference>
<dbReference type="InterPro" id="IPR015955">
    <property type="entry name" value="Lactate_DH/Glyco_Ohase_4_C"/>
</dbReference>
<dbReference type="Proteomes" id="UP000078504">
    <property type="component" value="Unassembled WGS sequence"/>
</dbReference>
<dbReference type="Pfam" id="PF02056">
    <property type="entry name" value="Glyco_hydro_4"/>
    <property type="match status" value="1"/>
</dbReference>
<evidence type="ECO:0000256" key="10">
    <source>
        <dbReference type="PIRSR" id="PIRSR601088-3"/>
    </source>
</evidence>
<feature type="binding site" evidence="10">
    <location>
        <position position="201"/>
    </location>
    <ligand>
        <name>Mn(2+)</name>
        <dbReference type="ChEBI" id="CHEBI:29035"/>
    </ligand>
</feature>
<evidence type="ECO:0000256" key="3">
    <source>
        <dbReference type="ARBA" id="ARBA00022801"/>
    </source>
</evidence>
<feature type="domain" description="Glycosyl hydrolase family 4 C-terminal" evidence="13">
    <location>
        <begin position="197"/>
        <end position="410"/>
    </location>
</feature>
<proteinExistence type="inferred from homology"/>
<dbReference type="InterPro" id="IPR019802">
    <property type="entry name" value="GlycHydrolase_4_CS"/>
</dbReference>
<feature type="site" description="Increases basicity of active site Tyr" evidence="11">
    <location>
        <position position="112"/>
    </location>
</feature>
<dbReference type="PANTHER" id="PTHR32092">
    <property type="entry name" value="6-PHOSPHO-BETA-GLUCOSIDASE-RELATED"/>
    <property type="match status" value="1"/>
</dbReference>
<evidence type="ECO:0000259" key="13">
    <source>
        <dbReference type="Pfam" id="PF11975"/>
    </source>
</evidence>
<feature type="binding site" evidence="9">
    <location>
        <position position="150"/>
    </location>
    <ligand>
        <name>substrate</name>
    </ligand>
</feature>
<dbReference type="Gene3D" id="3.40.50.720">
    <property type="entry name" value="NAD(P)-binding Rossmann-like Domain"/>
    <property type="match status" value="1"/>
</dbReference>
<evidence type="ECO:0000256" key="2">
    <source>
        <dbReference type="ARBA" id="ARBA00022723"/>
    </source>
</evidence>
<evidence type="ECO:0000256" key="9">
    <source>
        <dbReference type="PIRSR" id="PIRSR601088-2"/>
    </source>
</evidence>
<feature type="binding site" evidence="9">
    <location>
        <position position="96"/>
    </location>
    <ligand>
        <name>substrate</name>
    </ligand>
</feature>
<dbReference type="InterPro" id="IPR001088">
    <property type="entry name" value="Glyco_hydro_4"/>
</dbReference>
<dbReference type="InterPro" id="IPR036291">
    <property type="entry name" value="NAD(P)-bd_dom_sf"/>
</dbReference>
<evidence type="ECO:0000256" key="8">
    <source>
        <dbReference type="ARBA" id="ARBA00066487"/>
    </source>
</evidence>
<keyword evidence="14" id="KW-0560">Oxidoreductase</keyword>
<dbReference type="GO" id="GO:0046872">
    <property type="term" value="F:metal ion binding"/>
    <property type="evidence" value="ECO:0007669"/>
    <property type="project" value="UniProtKB-KW"/>
</dbReference>
<dbReference type="SUPFAM" id="SSF51735">
    <property type="entry name" value="NAD(P)-binding Rossmann-fold domains"/>
    <property type="match status" value="1"/>
</dbReference>
<protein>
    <recommendedName>
        <fullName evidence="8">6-phospho-beta-glucosidase</fullName>
        <ecNumber evidence="8">3.2.1.86</ecNumber>
    </recommendedName>
</protein>
<evidence type="ECO:0000256" key="6">
    <source>
        <dbReference type="ARBA" id="ARBA00023277"/>
    </source>
</evidence>
<dbReference type="RefSeq" id="WP_064515281.1">
    <property type="nucleotide sequence ID" value="NZ_LXEP01000024.1"/>
</dbReference>
<evidence type="ECO:0000256" key="11">
    <source>
        <dbReference type="PIRSR" id="PIRSR601088-4"/>
    </source>
</evidence>
<dbReference type="FunFam" id="3.40.50.720:FF:000163">
    <property type="entry name" value="6-phospho-beta-glucosidase"/>
    <property type="match status" value="1"/>
</dbReference>
<sequence length="437" mass="48728">MNKKLKIVTIGGGSSYTPEIIEGFIQRYAEMPISEIWLVDVEAGREKLEIVGNLAKRMVEAAGIDCQVHLTLDRREALKDADFVTTQLRVGQLDARIKDERIPLSHGLIGQETNGAGGLAKALRTIPVILDICRDMEELCPDAWLINFTNPSGIVTEAVIKHSKIKCVGLCNLSQSMQRMVAEILGVDKSRFLLQLVGLNHFLYGTHVYMDGKDVMPDVLKNLKYDSEHKPKNIPDIPWLQEQIQHLGVIPCPYHQYYYATSDVLEKQLQEFEEHGTRGEVVQAVEHELFELYRNPQLHEKPKQLEQRGGAYYSEAACELISAIYNDKNLLMTVNVRNNGAIRSLPDNVAIETTCVIGRYGAIPLNNDPLPATVSGLVSLMKAWEEMAVEAAVTGDYGAALQALTLNPLVPSGKVAKVVLDELLEAHREYLPQFFKG</sequence>
<evidence type="ECO:0000313" key="15">
    <source>
        <dbReference type="Proteomes" id="UP000078504"/>
    </source>
</evidence>
<dbReference type="AlphaFoldDB" id="A0A1B7HXS6"/>
<evidence type="ECO:0000256" key="12">
    <source>
        <dbReference type="RuleBase" id="RU361152"/>
    </source>
</evidence>
<dbReference type="EMBL" id="LXEP01000024">
    <property type="protein sequence ID" value="OAT20481.1"/>
    <property type="molecule type" value="Genomic_DNA"/>
</dbReference>
<evidence type="ECO:0000256" key="5">
    <source>
        <dbReference type="ARBA" id="ARBA00023211"/>
    </source>
</evidence>
<keyword evidence="2 10" id="KW-0479">Metal-binding</keyword>
<accession>A0A1B7HXS6</accession>
<dbReference type="PANTHER" id="PTHR32092:SF5">
    <property type="entry name" value="6-PHOSPHO-BETA-GLUCOSIDASE"/>
    <property type="match status" value="1"/>
</dbReference>